<dbReference type="Gene3D" id="3.20.20.70">
    <property type="entry name" value="Aldolase class I"/>
    <property type="match status" value="1"/>
</dbReference>
<comment type="cofactor">
    <cofactor evidence="1">
        <name>FMN</name>
        <dbReference type="ChEBI" id="CHEBI:58210"/>
    </cofactor>
</comment>
<dbReference type="EC" id="1.6.99.1" evidence="7"/>
<dbReference type="Pfam" id="PF00724">
    <property type="entry name" value="Oxidored_FMN"/>
    <property type="match status" value="1"/>
</dbReference>
<dbReference type="InterPro" id="IPR013785">
    <property type="entry name" value="Aldolase_TIM"/>
</dbReference>
<dbReference type="OrthoDB" id="9772736at2"/>
<dbReference type="PANTHER" id="PTHR43303">
    <property type="entry name" value="NADPH DEHYDROGENASE C23G7.10C-RELATED"/>
    <property type="match status" value="1"/>
</dbReference>
<dbReference type="AlphaFoldDB" id="A0A3M8CZC8"/>
<evidence type="ECO:0000256" key="4">
    <source>
        <dbReference type="ARBA" id="ARBA00022857"/>
    </source>
</evidence>
<evidence type="ECO:0000313" key="7">
    <source>
        <dbReference type="EMBL" id="RNB81154.1"/>
    </source>
</evidence>
<keyword evidence="5 7" id="KW-0560">Oxidoreductase</keyword>
<keyword evidence="2" id="KW-0285">Flavoprotein</keyword>
<name>A0A3M8CZC8_9BACL</name>
<dbReference type="Proteomes" id="UP000271031">
    <property type="component" value="Unassembled WGS sequence"/>
</dbReference>
<proteinExistence type="predicted"/>
<feature type="domain" description="NADH:flavin oxidoreductase/NADH oxidase N-terminal" evidence="6">
    <location>
        <begin position="3"/>
        <end position="324"/>
    </location>
</feature>
<dbReference type="GO" id="GO:0050661">
    <property type="term" value="F:NADP binding"/>
    <property type="evidence" value="ECO:0007669"/>
    <property type="project" value="InterPro"/>
</dbReference>
<dbReference type="RefSeq" id="WP_122920836.1">
    <property type="nucleotide sequence ID" value="NZ_RHHQ01000023.1"/>
</dbReference>
<sequence>MSKLFSPITLGSLTLKNRIVMSPMCQYSADEEGFVTDWHPVHYVSRAVGGVGAIVVEASAVEPDGRISSHDLGIWQDAHVAKLAQIVKQVHQHDVKIGIQLAHAGRKSESAKAPVSSSDIAFSEKYAQPRALSIPELQVIVDKFREAGERVAQAGFDFIEIHAAHGYLINQFLSPLVNNRSDEYGGSMENRFRFLREIVLAVRERWSGRLFVRLSAEEYADGGNHIEEYVVFSKWLKELGVTLVDASSGAVVPFRIRDFPGYQVPLAERIRKEAGIATGAVGKITTPELAEAIVSLEQADLVFLGRELLRNPYWPLHAAKTLRTEQPISVQYARAFT</sequence>
<dbReference type="GO" id="GO:0003959">
    <property type="term" value="F:NADPH dehydrogenase activity"/>
    <property type="evidence" value="ECO:0007669"/>
    <property type="project" value="UniProtKB-EC"/>
</dbReference>
<evidence type="ECO:0000313" key="8">
    <source>
        <dbReference type="Proteomes" id="UP000271031"/>
    </source>
</evidence>
<dbReference type="SUPFAM" id="SSF51395">
    <property type="entry name" value="FMN-linked oxidoreductases"/>
    <property type="match status" value="1"/>
</dbReference>
<gene>
    <name evidence="7" type="primary">namA</name>
    <name evidence="7" type="ORF">EDM56_25870</name>
</gene>
<evidence type="ECO:0000256" key="5">
    <source>
        <dbReference type="ARBA" id="ARBA00023002"/>
    </source>
</evidence>
<keyword evidence="8" id="KW-1185">Reference proteome</keyword>
<organism evidence="7 8">
    <name type="scientific">Brevibacillus fluminis</name>
    <dbReference type="NCBI Taxonomy" id="511487"/>
    <lineage>
        <taxon>Bacteria</taxon>
        <taxon>Bacillati</taxon>
        <taxon>Bacillota</taxon>
        <taxon>Bacilli</taxon>
        <taxon>Bacillales</taxon>
        <taxon>Paenibacillaceae</taxon>
        <taxon>Brevibacillus</taxon>
    </lineage>
</organism>
<dbReference type="GO" id="GO:0010181">
    <property type="term" value="F:FMN binding"/>
    <property type="evidence" value="ECO:0007669"/>
    <property type="project" value="InterPro"/>
</dbReference>
<keyword evidence="3" id="KW-0288">FMN</keyword>
<dbReference type="NCBIfam" id="NF010047">
    <property type="entry name" value="PRK13523.1"/>
    <property type="match status" value="1"/>
</dbReference>
<comment type="caution">
    <text evidence="7">The sequence shown here is derived from an EMBL/GenBank/DDBJ whole genome shotgun (WGS) entry which is preliminary data.</text>
</comment>
<dbReference type="InterPro" id="IPR001155">
    <property type="entry name" value="OxRdtase_FMN_N"/>
</dbReference>
<reference evidence="7 8" key="1">
    <citation type="submission" date="2018-10" db="EMBL/GenBank/DDBJ databases">
        <title>Phylogenomics of Brevibacillus.</title>
        <authorList>
            <person name="Dunlap C."/>
        </authorList>
    </citation>
    <scope>NUCLEOTIDE SEQUENCE [LARGE SCALE GENOMIC DNA]</scope>
    <source>
        <strain evidence="7 8">JCM 15716</strain>
    </source>
</reference>
<dbReference type="InterPro" id="IPR044152">
    <property type="entry name" value="YqjM-like"/>
</dbReference>
<protein>
    <submittedName>
        <fullName evidence="7">NADPH dehydrogenase NamA</fullName>
        <ecNumber evidence="7">1.6.99.1</ecNumber>
    </submittedName>
</protein>
<evidence type="ECO:0000256" key="2">
    <source>
        <dbReference type="ARBA" id="ARBA00022630"/>
    </source>
</evidence>
<dbReference type="CDD" id="cd02932">
    <property type="entry name" value="OYE_YqiM_FMN"/>
    <property type="match status" value="1"/>
</dbReference>
<evidence type="ECO:0000256" key="3">
    <source>
        <dbReference type="ARBA" id="ARBA00022643"/>
    </source>
</evidence>
<evidence type="ECO:0000259" key="6">
    <source>
        <dbReference type="Pfam" id="PF00724"/>
    </source>
</evidence>
<dbReference type="EMBL" id="RHHQ01000023">
    <property type="protein sequence ID" value="RNB81154.1"/>
    <property type="molecule type" value="Genomic_DNA"/>
</dbReference>
<accession>A0A3M8CZC8</accession>
<evidence type="ECO:0000256" key="1">
    <source>
        <dbReference type="ARBA" id="ARBA00001917"/>
    </source>
</evidence>
<dbReference type="PANTHER" id="PTHR43303:SF4">
    <property type="entry name" value="NADPH DEHYDROGENASE C23G7.10C-RELATED"/>
    <property type="match status" value="1"/>
</dbReference>
<keyword evidence="4" id="KW-0521">NADP</keyword>